<dbReference type="Gene3D" id="3.40.50.150">
    <property type="entry name" value="Vaccinia Virus protein VP39"/>
    <property type="match status" value="1"/>
</dbReference>
<dbReference type="PROSITE" id="PS50005">
    <property type="entry name" value="TPR"/>
    <property type="match status" value="6"/>
</dbReference>
<dbReference type="Gene3D" id="3.40.50.2000">
    <property type="entry name" value="Glycogen Phosphorylase B"/>
    <property type="match status" value="1"/>
</dbReference>
<sequence length="941" mass="103756">MNPGSAAIDASVLTQAVEQFVAGNLLRAEELCSPLAEGTDNEHAIYLLAQIKSRLGRTESALDLMQRLLDIDPMQSRYHNDSGAILAAQGRWAEAEAAYRMATALDSHNDDARFNLALALLRTKRLGEARSELDRLMRDTAPNADFFSLNGELLRAEGRPHEAVEALNAAIAMGVDNSDVYVNLGLAQEDLSLYDAAFDNFTRAGSIDPGDAAACFYLGNLHRGQGRLDEAAECYRKALLLRPDFSEAHNNLGLVLQAKDESEMADACFKQALALDPGLDAAHNNLGSSLLRQGWMERAIESFQQALEVNPASAESWNNLGNVYFRLRRLGEAEHAYRRSLALKPGYIEADLNLGLLLLLRGEFPEGWQRYENRWEMPGVREHRPRFPEPEWTGDALGERTLLVYREQGMGDNLQFIRYLPLLRALHPQAKIYFWTLAPLHALFAENARAWGVEILPENLPNGVPPIDVQVALLTLPRLLKTDLASIPASVPYLHAPAPQALAWRERLAGLPGLKVGIVWASGEIYAFHRFRTVHLRQFLPLLSIEGVSWVSLQKGKASTQIAEEGLTGRIFDPMGEVDDFAGTAAIIESLDLVISVDTSVPHLAGALGKPVWLVDRFDTDWRWLLERSDSPWYPGMRIFRQKTFGEWAPVFQEVVASLTGVVASGGEMPRVEPPSAPPAVSPQWALASESAPAMGVAMPMPAPPMAPVSAVAAVSDVVAVVAVPSVSTAGMARTVTTPAMAPSSAAGLPSPGLKLNLGCGNRKLEGFVNVDRVAVCAPDQVVDLEKTPWPWANDSVEYIRLIHVLEHLGQTTETFLGIIKEMWRVCRDGARIDIVVPHPRSDEYLGDPTHVRPVTLSMLDLFNLRLNREWAAMRAPNTPLGQILGVDFEVEFFEHALDPEWQARRQAGTLSDTELRAAIRQLNNVVAQTSIVWRVYKRPR</sequence>
<dbReference type="InterPro" id="IPR052943">
    <property type="entry name" value="TMTC_O-mannosyl-trnsfr"/>
</dbReference>
<dbReference type="PANTHER" id="PTHR44809">
    <property type="match status" value="1"/>
</dbReference>
<feature type="repeat" description="TPR" evidence="1">
    <location>
        <begin position="246"/>
        <end position="279"/>
    </location>
</feature>
<dbReference type="Proteomes" id="UP000720344">
    <property type="component" value="Unassembled WGS sequence"/>
</dbReference>
<evidence type="ECO:0000313" key="2">
    <source>
        <dbReference type="EMBL" id="NJA89167.1"/>
    </source>
</evidence>
<dbReference type="InterPro" id="IPR019734">
    <property type="entry name" value="TPR_rpt"/>
</dbReference>
<dbReference type="Pfam" id="PF13432">
    <property type="entry name" value="TPR_16"/>
    <property type="match status" value="2"/>
</dbReference>
<name>A0ABX0WK67_9RHOO</name>
<feature type="repeat" description="TPR" evidence="1">
    <location>
        <begin position="314"/>
        <end position="347"/>
    </location>
</feature>
<dbReference type="PROSITE" id="PS50293">
    <property type="entry name" value="TPR_REGION"/>
    <property type="match status" value="2"/>
</dbReference>
<dbReference type="Pfam" id="PF13181">
    <property type="entry name" value="TPR_8"/>
    <property type="match status" value="1"/>
</dbReference>
<organism evidence="2 3">
    <name type="scientific">Rhodocyclus gracilis</name>
    <dbReference type="NCBI Taxonomy" id="2929842"/>
    <lineage>
        <taxon>Bacteria</taxon>
        <taxon>Pseudomonadati</taxon>
        <taxon>Pseudomonadota</taxon>
        <taxon>Betaproteobacteria</taxon>
        <taxon>Rhodocyclales</taxon>
        <taxon>Rhodocyclaceae</taxon>
        <taxon>Rhodocyclus</taxon>
    </lineage>
</organism>
<feature type="repeat" description="TPR" evidence="1">
    <location>
        <begin position="280"/>
        <end position="313"/>
    </location>
</feature>
<dbReference type="EMBL" id="JAATWB010000004">
    <property type="protein sequence ID" value="NJA89167.1"/>
    <property type="molecule type" value="Genomic_DNA"/>
</dbReference>
<dbReference type="SUPFAM" id="SSF53756">
    <property type="entry name" value="UDP-Glycosyltransferase/glycogen phosphorylase"/>
    <property type="match status" value="1"/>
</dbReference>
<dbReference type="SUPFAM" id="SSF53335">
    <property type="entry name" value="S-adenosyl-L-methionine-dependent methyltransferases"/>
    <property type="match status" value="1"/>
</dbReference>
<feature type="repeat" description="TPR" evidence="1">
    <location>
        <begin position="178"/>
        <end position="211"/>
    </location>
</feature>
<dbReference type="PANTHER" id="PTHR44809:SF1">
    <property type="entry name" value="PROTEIN O-MANNOSYL-TRANSFERASE TMTC1"/>
    <property type="match status" value="1"/>
</dbReference>
<dbReference type="SUPFAM" id="SSF48452">
    <property type="entry name" value="TPR-like"/>
    <property type="match status" value="2"/>
</dbReference>
<accession>A0ABX0WK67</accession>
<dbReference type="InterPro" id="IPR011990">
    <property type="entry name" value="TPR-like_helical_dom_sf"/>
</dbReference>
<keyword evidence="1" id="KW-0802">TPR repeat</keyword>
<dbReference type="RefSeq" id="WP_167681577.1">
    <property type="nucleotide sequence ID" value="NZ_JAATWB010000004.1"/>
</dbReference>
<dbReference type="Pfam" id="PF13414">
    <property type="entry name" value="TPR_11"/>
    <property type="match status" value="1"/>
</dbReference>
<dbReference type="Pfam" id="PF14559">
    <property type="entry name" value="TPR_19"/>
    <property type="match status" value="1"/>
</dbReference>
<reference evidence="3" key="1">
    <citation type="submission" date="2020-03" db="EMBL/GenBank/DDBJ databases">
        <title>Whole-genome sequence of the purple nonsulfur bacterium Rhodocyclus tenuis DSM112.</title>
        <authorList>
            <person name="Kyndt J.A."/>
            <person name="Meyer T.E."/>
        </authorList>
    </citation>
    <scope>NUCLEOTIDE SEQUENCE [LARGE SCALE GENOMIC DNA]</scope>
    <source>
        <strain evidence="3">DSM 112</strain>
    </source>
</reference>
<proteinExistence type="predicted"/>
<dbReference type="InterPro" id="IPR029063">
    <property type="entry name" value="SAM-dependent_MTases_sf"/>
</dbReference>
<dbReference type="SMART" id="SM00028">
    <property type="entry name" value="TPR"/>
    <property type="match status" value="8"/>
</dbReference>
<dbReference type="Gene3D" id="1.25.40.10">
    <property type="entry name" value="Tetratricopeptide repeat domain"/>
    <property type="match status" value="4"/>
</dbReference>
<keyword evidence="3" id="KW-1185">Reference proteome</keyword>
<comment type="caution">
    <text evidence="2">The sequence shown here is derived from an EMBL/GenBank/DDBJ whole genome shotgun (WGS) entry which is preliminary data.</text>
</comment>
<gene>
    <name evidence="2" type="ORF">HCX48_08015</name>
</gene>
<evidence type="ECO:0000313" key="3">
    <source>
        <dbReference type="Proteomes" id="UP000720344"/>
    </source>
</evidence>
<evidence type="ECO:0000256" key="1">
    <source>
        <dbReference type="PROSITE-ProRule" id="PRU00339"/>
    </source>
</evidence>
<feature type="repeat" description="TPR" evidence="1">
    <location>
        <begin position="212"/>
        <end position="245"/>
    </location>
</feature>
<feature type="repeat" description="TPR" evidence="1">
    <location>
        <begin position="42"/>
        <end position="75"/>
    </location>
</feature>
<protein>
    <submittedName>
        <fullName evidence="2">Tetratricopeptide repeat protein</fullName>
    </submittedName>
</protein>